<keyword evidence="1" id="KW-0472">Membrane</keyword>
<dbReference type="AlphaFoldDB" id="A0AAD8BM58"/>
<gene>
    <name evidence="2" type="ORF">Bpfe_013527</name>
</gene>
<comment type="caution">
    <text evidence="2">The sequence shown here is derived from an EMBL/GenBank/DDBJ whole genome shotgun (WGS) entry which is preliminary data.</text>
</comment>
<feature type="transmembrane region" description="Helical" evidence="1">
    <location>
        <begin position="81"/>
        <end position="100"/>
    </location>
</feature>
<evidence type="ECO:0000313" key="2">
    <source>
        <dbReference type="EMBL" id="KAK0057163.1"/>
    </source>
</evidence>
<protein>
    <submittedName>
        <fullName evidence="2">Uncharacterized protein</fullName>
    </submittedName>
</protein>
<name>A0AAD8BM58_BIOPF</name>
<accession>A0AAD8BM58</accession>
<keyword evidence="1" id="KW-0812">Transmembrane</keyword>
<feature type="non-terminal residue" evidence="2">
    <location>
        <position position="116"/>
    </location>
</feature>
<evidence type="ECO:0000313" key="3">
    <source>
        <dbReference type="Proteomes" id="UP001233172"/>
    </source>
</evidence>
<sequence length="116" mass="13181">CAPPFYGIECTELCSLSCVDLLCTVDGYCYHCANGTGGAYCFDGCLEWCVEYEEFTNTTYSTPRAPNAPYQKQSGFQVENFWFYFMTIPLLCFVCFLECLRDHAHNRDLGSQPAQE</sequence>
<keyword evidence="1" id="KW-1133">Transmembrane helix</keyword>
<reference evidence="2" key="1">
    <citation type="journal article" date="2023" name="PLoS Negl. Trop. Dis.">
        <title>A genome sequence for Biomphalaria pfeifferi, the major vector snail for the human-infecting parasite Schistosoma mansoni.</title>
        <authorList>
            <person name="Bu L."/>
            <person name="Lu L."/>
            <person name="Laidemitt M.R."/>
            <person name="Zhang S.M."/>
            <person name="Mutuku M."/>
            <person name="Mkoji G."/>
            <person name="Steinauer M."/>
            <person name="Loker E.S."/>
        </authorList>
    </citation>
    <scope>NUCLEOTIDE SEQUENCE</scope>
    <source>
        <strain evidence="2">KasaAsao</strain>
    </source>
</reference>
<dbReference type="Proteomes" id="UP001233172">
    <property type="component" value="Unassembled WGS sequence"/>
</dbReference>
<organism evidence="2 3">
    <name type="scientific">Biomphalaria pfeifferi</name>
    <name type="common">Bloodfluke planorb</name>
    <name type="synonym">Freshwater snail</name>
    <dbReference type="NCBI Taxonomy" id="112525"/>
    <lineage>
        <taxon>Eukaryota</taxon>
        <taxon>Metazoa</taxon>
        <taxon>Spiralia</taxon>
        <taxon>Lophotrochozoa</taxon>
        <taxon>Mollusca</taxon>
        <taxon>Gastropoda</taxon>
        <taxon>Heterobranchia</taxon>
        <taxon>Euthyneura</taxon>
        <taxon>Panpulmonata</taxon>
        <taxon>Hygrophila</taxon>
        <taxon>Lymnaeoidea</taxon>
        <taxon>Planorbidae</taxon>
        <taxon>Biomphalaria</taxon>
    </lineage>
</organism>
<reference evidence="2" key="2">
    <citation type="submission" date="2023-04" db="EMBL/GenBank/DDBJ databases">
        <authorList>
            <person name="Bu L."/>
            <person name="Lu L."/>
            <person name="Laidemitt M.R."/>
            <person name="Zhang S.M."/>
            <person name="Mutuku M."/>
            <person name="Mkoji G."/>
            <person name="Steinauer M."/>
            <person name="Loker E.S."/>
        </authorList>
    </citation>
    <scope>NUCLEOTIDE SEQUENCE</scope>
    <source>
        <strain evidence="2">KasaAsao</strain>
        <tissue evidence="2">Whole Snail</tissue>
    </source>
</reference>
<keyword evidence="3" id="KW-1185">Reference proteome</keyword>
<feature type="non-terminal residue" evidence="2">
    <location>
        <position position="1"/>
    </location>
</feature>
<evidence type="ECO:0000256" key="1">
    <source>
        <dbReference type="SAM" id="Phobius"/>
    </source>
</evidence>
<proteinExistence type="predicted"/>
<dbReference type="EMBL" id="JASAOG010000057">
    <property type="protein sequence ID" value="KAK0057163.1"/>
    <property type="molecule type" value="Genomic_DNA"/>
</dbReference>